<feature type="domain" description="DUF676" evidence="4">
    <location>
        <begin position="24"/>
        <end position="151"/>
    </location>
</feature>
<gene>
    <name evidence="5" type="ORF">F5890DRAFT_1572464</name>
</gene>
<sequence length="408" mass="44659">MSQVESDSTGNPLALVNVVSDLLLIIFIHGFKGDNDTFGKFPERLQHVLTETVPNSTVECIIFPVYETKGNLNEAVVRFSDWLTELTVTKEVAHGGGAGKAKIVLCGHSMGGLLAADSIIEFFRTRPDTSAPLWPKIVACISFDTPYYGLHPYVFKNTATKAAQYANAAKSVGSAIWSSFTNNNPANGTGRTPIAAITAPPTSEAGWSKWAPVAYTVGGVVTAAAAAGGAAYWRRDDLGVGYSWATDHMKYVRNLWDEEALKMRVNSLIEIEKTEGVTFRNFYTLLPAVPLVHNLDRTFMILPNTDKRAMDHFLPAINNTATDELQAHTGMFAAHSNDGYYKLGLEAAGLVREALMLSRGSLEPEAPVDPELEKEEKRTAEMEKEKEVEEEKQKKMSATEDLENVSPP</sequence>
<comment type="similarity">
    <text evidence="1">Belongs to the putative lipase ROG1 family.</text>
</comment>
<feature type="compositionally biased region" description="Basic and acidic residues" evidence="2">
    <location>
        <begin position="374"/>
        <end position="398"/>
    </location>
</feature>
<feature type="transmembrane region" description="Helical" evidence="3">
    <location>
        <begin position="12"/>
        <end position="31"/>
    </location>
</feature>
<dbReference type="Pfam" id="PF05057">
    <property type="entry name" value="DUF676"/>
    <property type="match status" value="1"/>
</dbReference>
<dbReference type="Proteomes" id="UP001163850">
    <property type="component" value="Unassembled WGS sequence"/>
</dbReference>
<accession>A0AA38Q2C5</accession>
<proteinExistence type="inferred from homology"/>
<evidence type="ECO:0000259" key="4">
    <source>
        <dbReference type="Pfam" id="PF05057"/>
    </source>
</evidence>
<dbReference type="InterPro" id="IPR007751">
    <property type="entry name" value="DUF676_lipase-like"/>
</dbReference>
<keyword evidence="3" id="KW-1133">Transmembrane helix</keyword>
<evidence type="ECO:0000313" key="6">
    <source>
        <dbReference type="Proteomes" id="UP001163850"/>
    </source>
</evidence>
<comment type="caution">
    <text evidence="5">The sequence shown here is derived from an EMBL/GenBank/DDBJ whole genome shotgun (WGS) entry which is preliminary data.</text>
</comment>
<organism evidence="5 6">
    <name type="scientific">Lentinula detonsa</name>
    <dbReference type="NCBI Taxonomy" id="2804962"/>
    <lineage>
        <taxon>Eukaryota</taxon>
        <taxon>Fungi</taxon>
        <taxon>Dikarya</taxon>
        <taxon>Basidiomycota</taxon>
        <taxon>Agaricomycotina</taxon>
        <taxon>Agaricomycetes</taxon>
        <taxon>Agaricomycetidae</taxon>
        <taxon>Agaricales</taxon>
        <taxon>Marasmiineae</taxon>
        <taxon>Omphalotaceae</taxon>
        <taxon>Lentinula</taxon>
    </lineage>
</organism>
<feature type="region of interest" description="Disordered" evidence="2">
    <location>
        <begin position="361"/>
        <end position="408"/>
    </location>
</feature>
<name>A0AA38Q2C5_9AGAR</name>
<dbReference type="PANTHER" id="PTHR47842:SF1">
    <property type="entry name" value="DUF676 DOMAIN-CONTAINING PROTEIN"/>
    <property type="match status" value="1"/>
</dbReference>
<reference evidence="5" key="1">
    <citation type="submission" date="2022-08" db="EMBL/GenBank/DDBJ databases">
        <authorList>
            <consortium name="DOE Joint Genome Institute"/>
            <person name="Min B."/>
            <person name="Riley R."/>
            <person name="Sierra-Patev S."/>
            <person name="Naranjo-Ortiz M."/>
            <person name="Looney B."/>
            <person name="Konkel Z."/>
            <person name="Slot J.C."/>
            <person name="Sakamoto Y."/>
            <person name="Steenwyk J.L."/>
            <person name="Rokas A."/>
            <person name="Carro J."/>
            <person name="Camarero S."/>
            <person name="Ferreira P."/>
            <person name="Molpeceres G."/>
            <person name="Ruiz-Duenas F.J."/>
            <person name="Serrano A."/>
            <person name="Henrissat B."/>
            <person name="Drula E."/>
            <person name="Hughes K.W."/>
            <person name="Mata J.L."/>
            <person name="Ishikawa N.K."/>
            <person name="Vargas-Isla R."/>
            <person name="Ushijima S."/>
            <person name="Smith C.A."/>
            <person name="Ahrendt S."/>
            <person name="Andreopoulos W."/>
            <person name="He G."/>
            <person name="Labutti K."/>
            <person name="Lipzen A."/>
            <person name="Ng V."/>
            <person name="Sandor L."/>
            <person name="Barry K."/>
            <person name="Martinez A.T."/>
            <person name="Xiao Y."/>
            <person name="Gibbons J.G."/>
            <person name="Terashima K."/>
            <person name="Hibbett D.S."/>
            <person name="Grigoriev I.V."/>
        </authorList>
    </citation>
    <scope>NUCLEOTIDE SEQUENCE</scope>
    <source>
        <strain evidence="5">TFB7829</strain>
    </source>
</reference>
<evidence type="ECO:0000256" key="3">
    <source>
        <dbReference type="SAM" id="Phobius"/>
    </source>
</evidence>
<dbReference type="PANTHER" id="PTHR47842">
    <property type="entry name" value="EXPRESSED PROTEIN"/>
    <property type="match status" value="1"/>
</dbReference>
<keyword evidence="3" id="KW-0472">Membrane</keyword>
<evidence type="ECO:0000256" key="1">
    <source>
        <dbReference type="ARBA" id="ARBA00007920"/>
    </source>
</evidence>
<evidence type="ECO:0000313" key="5">
    <source>
        <dbReference type="EMBL" id="KAJ3986164.1"/>
    </source>
</evidence>
<dbReference type="SUPFAM" id="SSF53474">
    <property type="entry name" value="alpha/beta-Hydrolases"/>
    <property type="match status" value="1"/>
</dbReference>
<evidence type="ECO:0000256" key="2">
    <source>
        <dbReference type="SAM" id="MobiDB-lite"/>
    </source>
</evidence>
<dbReference type="AlphaFoldDB" id="A0AA38Q2C5"/>
<keyword evidence="3" id="KW-0812">Transmembrane</keyword>
<dbReference type="EMBL" id="MU801946">
    <property type="protein sequence ID" value="KAJ3986164.1"/>
    <property type="molecule type" value="Genomic_DNA"/>
</dbReference>
<dbReference type="Gene3D" id="3.40.50.1820">
    <property type="entry name" value="alpha/beta hydrolase"/>
    <property type="match status" value="1"/>
</dbReference>
<dbReference type="InterPro" id="IPR029058">
    <property type="entry name" value="AB_hydrolase_fold"/>
</dbReference>
<protein>
    <recommendedName>
        <fullName evidence="4">DUF676 domain-containing protein</fullName>
    </recommendedName>
</protein>